<feature type="non-terminal residue" evidence="2">
    <location>
        <position position="111"/>
    </location>
</feature>
<accession>A0ABM0MQN5</accession>
<evidence type="ECO:0000313" key="2">
    <source>
        <dbReference type="RefSeq" id="XP_006822326.1"/>
    </source>
</evidence>
<evidence type="ECO:0000313" key="1">
    <source>
        <dbReference type="Proteomes" id="UP000694865"/>
    </source>
</evidence>
<keyword evidence="1" id="KW-1185">Reference proteome</keyword>
<name>A0ABM0MQN5_SACKO</name>
<organism evidence="1 2">
    <name type="scientific">Saccoglossus kowalevskii</name>
    <name type="common">Acorn worm</name>
    <dbReference type="NCBI Taxonomy" id="10224"/>
    <lineage>
        <taxon>Eukaryota</taxon>
        <taxon>Metazoa</taxon>
        <taxon>Hemichordata</taxon>
        <taxon>Enteropneusta</taxon>
        <taxon>Harrimaniidae</taxon>
        <taxon>Saccoglossus</taxon>
    </lineage>
</organism>
<sequence length="111" mass="12304">MDCPMCTEKQINSTNKPGNVVKEMDIDGKTGQRRHVNKIKVACTSSYTVTDALCNSTQLMKTALKNIQSNPKLKLNKKLAEEMSPVFSALLSSPTTEELSCFIIKKIWPGL</sequence>
<dbReference type="RefSeq" id="XP_006822326.1">
    <property type="nucleotide sequence ID" value="XM_006822263.1"/>
</dbReference>
<dbReference type="Proteomes" id="UP000694865">
    <property type="component" value="Unplaced"/>
</dbReference>
<proteinExistence type="predicted"/>
<dbReference type="GeneID" id="102806873"/>
<protein>
    <submittedName>
        <fullName evidence="2">Uncharacterized protein LOC102806873</fullName>
    </submittedName>
</protein>
<gene>
    <name evidence="2" type="primary">LOC102806873</name>
</gene>
<reference evidence="2" key="1">
    <citation type="submission" date="2025-08" db="UniProtKB">
        <authorList>
            <consortium name="RefSeq"/>
        </authorList>
    </citation>
    <scope>IDENTIFICATION</scope>
    <source>
        <tissue evidence="2">Testes</tissue>
    </source>
</reference>